<feature type="compositionally biased region" description="Polar residues" evidence="1">
    <location>
        <begin position="1"/>
        <end position="38"/>
    </location>
</feature>
<dbReference type="EMBL" id="CAJVQB010005960">
    <property type="protein sequence ID" value="CAG8674044.1"/>
    <property type="molecule type" value="Genomic_DNA"/>
</dbReference>
<name>A0ABN7UTS2_GIGMA</name>
<sequence length="165" mass="18769">MVKITPTPTTGRSDTNKESTFNDNNESNKITNYTNEGGTENDKNYPVVLKMMTSKKTNCTLVQKKRKKPQETEEMEETTKTREAREAKSKRSEEQISICKGKKRGMQKQSTKKHSVKKQSAKEAKQSTKEAKQSAKAKDSVSQTIERREKKKRIQQAPVSTTGMH</sequence>
<reference evidence="2 3" key="1">
    <citation type="submission" date="2021-06" db="EMBL/GenBank/DDBJ databases">
        <authorList>
            <person name="Kallberg Y."/>
            <person name="Tangrot J."/>
            <person name="Rosling A."/>
        </authorList>
    </citation>
    <scope>NUCLEOTIDE SEQUENCE [LARGE SCALE GENOMIC DNA]</scope>
    <source>
        <strain evidence="2 3">120-4 pot B 10/14</strain>
    </source>
</reference>
<keyword evidence="3" id="KW-1185">Reference proteome</keyword>
<feature type="compositionally biased region" description="Basic and acidic residues" evidence="1">
    <location>
        <begin position="120"/>
        <end position="139"/>
    </location>
</feature>
<feature type="compositionally biased region" description="Basic and acidic residues" evidence="1">
    <location>
        <begin position="77"/>
        <end position="94"/>
    </location>
</feature>
<accession>A0ABN7UTS2</accession>
<evidence type="ECO:0000313" key="3">
    <source>
        <dbReference type="Proteomes" id="UP000789901"/>
    </source>
</evidence>
<feature type="compositionally biased region" description="Basic residues" evidence="1">
    <location>
        <begin position="100"/>
        <end position="119"/>
    </location>
</feature>
<proteinExistence type="predicted"/>
<evidence type="ECO:0000256" key="1">
    <source>
        <dbReference type="SAM" id="MobiDB-lite"/>
    </source>
</evidence>
<feature type="region of interest" description="Disordered" evidence="1">
    <location>
        <begin position="1"/>
        <end position="165"/>
    </location>
</feature>
<dbReference type="Proteomes" id="UP000789901">
    <property type="component" value="Unassembled WGS sequence"/>
</dbReference>
<gene>
    <name evidence="2" type="ORF">GMARGA_LOCUS10590</name>
</gene>
<organism evidence="2 3">
    <name type="scientific">Gigaspora margarita</name>
    <dbReference type="NCBI Taxonomy" id="4874"/>
    <lineage>
        <taxon>Eukaryota</taxon>
        <taxon>Fungi</taxon>
        <taxon>Fungi incertae sedis</taxon>
        <taxon>Mucoromycota</taxon>
        <taxon>Glomeromycotina</taxon>
        <taxon>Glomeromycetes</taxon>
        <taxon>Diversisporales</taxon>
        <taxon>Gigasporaceae</taxon>
        <taxon>Gigaspora</taxon>
    </lineage>
</organism>
<protein>
    <submittedName>
        <fullName evidence="2">18492_t:CDS:1</fullName>
    </submittedName>
</protein>
<comment type="caution">
    <text evidence="2">The sequence shown here is derived from an EMBL/GenBank/DDBJ whole genome shotgun (WGS) entry which is preliminary data.</text>
</comment>
<evidence type="ECO:0000313" key="2">
    <source>
        <dbReference type="EMBL" id="CAG8674044.1"/>
    </source>
</evidence>